<name>A0A392RL69_9FABA</name>
<accession>A0A392RL69</accession>
<dbReference type="Proteomes" id="UP000265520">
    <property type="component" value="Unassembled WGS sequence"/>
</dbReference>
<comment type="caution">
    <text evidence="1">The sequence shown here is derived from an EMBL/GenBank/DDBJ whole genome shotgun (WGS) entry which is preliminary data.</text>
</comment>
<evidence type="ECO:0000313" key="2">
    <source>
        <dbReference type="Proteomes" id="UP000265520"/>
    </source>
</evidence>
<keyword evidence="2" id="KW-1185">Reference proteome</keyword>
<evidence type="ECO:0000313" key="1">
    <source>
        <dbReference type="EMBL" id="MCI37348.1"/>
    </source>
</evidence>
<dbReference type="AlphaFoldDB" id="A0A392RL69"/>
<organism evidence="1 2">
    <name type="scientific">Trifolium medium</name>
    <dbReference type="NCBI Taxonomy" id="97028"/>
    <lineage>
        <taxon>Eukaryota</taxon>
        <taxon>Viridiplantae</taxon>
        <taxon>Streptophyta</taxon>
        <taxon>Embryophyta</taxon>
        <taxon>Tracheophyta</taxon>
        <taxon>Spermatophyta</taxon>
        <taxon>Magnoliopsida</taxon>
        <taxon>eudicotyledons</taxon>
        <taxon>Gunneridae</taxon>
        <taxon>Pentapetalae</taxon>
        <taxon>rosids</taxon>
        <taxon>fabids</taxon>
        <taxon>Fabales</taxon>
        <taxon>Fabaceae</taxon>
        <taxon>Papilionoideae</taxon>
        <taxon>50 kb inversion clade</taxon>
        <taxon>NPAAA clade</taxon>
        <taxon>Hologalegina</taxon>
        <taxon>IRL clade</taxon>
        <taxon>Trifolieae</taxon>
        <taxon>Trifolium</taxon>
    </lineage>
</organism>
<reference evidence="1 2" key="1">
    <citation type="journal article" date="2018" name="Front. Plant Sci.">
        <title>Red Clover (Trifolium pratense) and Zigzag Clover (T. medium) - A Picture of Genomic Similarities and Differences.</title>
        <authorList>
            <person name="Dluhosova J."/>
            <person name="Istvanek J."/>
            <person name="Nedelnik J."/>
            <person name="Repkova J."/>
        </authorList>
    </citation>
    <scope>NUCLEOTIDE SEQUENCE [LARGE SCALE GENOMIC DNA]</scope>
    <source>
        <strain evidence="2">cv. 10/8</strain>
        <tissue evidence="1">Leaf</tissue>
    </source>
</reference>
<dbReference type="EMBL" id="LXQA010243587">
    <property type="protein sequence ID" value="MCI37348.1"/>
    <property type="molecule type" value="Genomic_DNA"/>
</dbReference>
<feature type="non-terminal residue" evidence="1">
    <location>
        <position position="1"/>
    </location>
</feature>
<sequence>EVELKEQAQEGTEVVVPVVIKPQDRIKPSSSGGLPLGFDVCRLW</sequence>
<proteinExistence type="predicted"/>
<protein>
    <submittedName>
        <fullName evidence="1">Uncharacterized protein</fullName>
    </submittedName>
</protein>